<evidence type="ECO:0000313" key="1">
    <source>
        <dbReference type="EMBL" id="MFC2997445.1"/>
    </source>
</evidence>
<accession>A0ABV7BMI6</accession>
<proteinExistence type="predicted"/>
<keyword evidence="2" id="KW-1185">Reference proteome</keyword>
<name>A0ABV7BMI6_9GAMM</name>
<dbReference type="RefSeq" id="WP_378228027.1">
    <property type="nucleotide sequence ID" value="NZ_JBHRSF010000136.1"/>
</dbReference>
<comment type="caution">
    <text evidence="1">The sequence shown here is derived from an EMBL/GenBank/DDBJ whole genome shotgun (WGS) entry which is preliminary data.</text>
</comment>
<dbReference type="EMBL" id="JBHRSF010000136">
    <property type="protein sequence ID" value="MFC2997445.1"/>
    <property type="molecule type" value="Genomic_DNA"/>
</dbReference>
<evidence type="ECO:0000313" key="2">
    <source>
        <dbReference type="Proteomes" id="UP001595455"/>
    </source>
</evidence>
<reference evidence="2" key="1">
    <citation type="journal article" date="2019" name="Int. J. Syst. Evol. Microbiol.">
        <title>The Global Catalogue of Microorganisms (GCM) 10K type strain sequencing project: providing services to taxonomists for standard genome sequencing and annotation.</title>
        <authorList>
            <consortium name="The Broad Institute Genomics Platform"/>
            <consortium name="The Broad Institute Genome Sequencing Center for Infectious Disease"/>
            <person name="Wu L."/>
            <person name="Ma J."/>
        </authorList>
    </citation>
    <scope>NUCLEOTIDE SEQUENCE [LARGE SCALE GENOMIC DNA]</scope>
    <source>
        <strain evidence="2">KCTC 62575</strain>
    </source>
</reference>
<organism evidence="1 2">
    <name type="scientific">Acinetobacter sichuanensis</name>
    <dbReference type="NCBI Taxonomy" id="2136183"/>
    <lineage>
        <taxon>Bacteria</taxon>
        <taxon>Pseudomonadati</taxon>
        <taxon>Pseudomonadota</taxon>
        <taxon>Gammaproteobacteria</taxon>
        <taxon>Moraxellales</taxon>
        <taxon>Moraxellaceae</taxon>
        <taxon>Acinetobacter</taxon>
    </lineage>
</organism>
<protein>
    <recommendedName>
        <fullName evidence="3">Right-handed parallel beta-helix repeat-containing protein</fullName>
    </recommendedName>
</protein>
<evidence type="ECO:0008006" key="3">
    <source>
        <dbReference type="Google" id="ProtNLM"/>
    </source>
</evidence>
<gene>
    <name evidence="1" type="ORF">ACFODO_19805</name>
</gene>
<dbReference type="Proteomes" id="UP001595455">
    <property type="component" value="Unassembled WGS sequence"/>
</dbReference>
<sequence length="740" mass="81577">MALDNQTFANLERDISDTGEAINECKMITPRYGLRFKSIPLISKEADVKVSELSSAIDTALAGGAGAAGWTANLIEYKGSTQNKFNEDQEKINNETIQYALNISELRQLKPRKNGSIAMTLGYSETGIGAGVYLFDKNIVNNDDAGEYIRVNGIQGAWVLQPKNEISLELFGAVGDKVIDDAAAMRKCSLFAEKYNLKIKGESKVGYYFASDVTIYNDFDVEGLYFNASESKYGSLYIKTKKEPEIIALSSLGGLTEGSSKITGFPLSAVGKYVRFSTETAVLTERNNNGLQYYYKNTTINLMTYEGNISPELDMTFLSTDDIKVEIMPFESRIKVRIGNVGIVGEGSATTGIIGIRRDSTDLHVDSMEATANFKTLIGVQANNTRLYGVLRDTDYDGLGYGISIANTCDTFIYDMKASRGRTELDGRHGSNVFVHNSKFKRAGTHWGNNYNFINCNIESIAWSGRDLNIEGGTIHSGVTNRTDICLSTGRFYANNVTTHGIVFLTSSGVVPADFYASPRRFFDEVIIQNLRCTNNMQTIYGFGINPLADLKAPSHIVLDTIYAPNSTRLALTVMPLDNAIAFPAMQTYRAENIRHGGVCRIIGRGFNKYNSNFGYDVYINNCGRTEIQADSNYFQNLDANKLKVVSARQVNTKAVLGQWIFTDCKFKKDTSISTVLFNTASPKGFQNCEYDGDMTGINVLGPVLFSLNCRATVGSSNYPTPLKVGYLNPMYFIDDTPAP</sequence>